<proteinExistence type="predicted"/>
<accession>A0A1H8T597</accession>
<dbReference type="Proteomes" id="UP000198893">
    <property type="component" value="Unassembled WGS sequence"/>
</dbReference>
<protein>
    <submittedName>
        <fullName evidence="1">LPS-assembly lipoprotein</fullName>
    </submittedName>
</protein>
<dbReference type="AlphaFoldDB" id="A0A1H8T597"/>
<keyword evidence="1" id="KW-0449">Lipoprotein</keyword>
<organism evidence="1 2">
    <name type="scientific">Salinihabitans flavidus</name>
    <dbReference type="NCBI Taxonomy" id="569882"/>
    <lineage>
        <taxon>Bacteria</taxon>
        <taxon>Pseudomonadati</taxon>
        <taxon>Pseudomonadota</taxon>
        <taxon>Alphaproteobacteria</taxon>
        <taxon>Rhodobacterales</taxon>
        <taxon>Roseobacteraceae</taxon>
        <taxon>Salinihabitans</taxon>
    </lineage>
</organism>
<dbReference type="Pfam" id="PF04390">
    <property type="entry name" value="LptE"/>
    <property type="match status" value="1"/>
</dbReference>
<dbReference type="EMBL" id="FODS01000014">
    <property type="protein sequence ID" value="SEO86190.1"/>
    <property type="molecule type" value="Genomic_DNA"/>
</dbReference>
<dbReference type="Gene3D" id="3.30.160.150">
    <property type="entry name" value="Lipoprotein like domain"/>
    <property type="match status" value="1"/>
</dbReference>
<name>A0A1H8T597_9RHOB</name>
<dbReference type="PROSITE" id="PS51257">
    <property type="entry name" value="PROKAR_LIPOPROTEIN"/>
    <property type="match status" value="1"/>
</dbReference>
<gene>
    <name evidence="1" type="ORF">SAMN04490248_11455</name>
</gene>
<sequence>MSSSDRRRFLFLSAAVLLGGCGFTPAYGPSGGASQLQNRILIDEPTDSDSYLLVRELENRLGRAQAPQYGLSLALTTRRESMAVTSDNRTTRYNLLGDLRYTLRDLGTDEELTSGRVDSFTGFSTTGSTVATRAARADARERLMTILADRVTANLMAYAARLPQ</sequence>
<keyword evidence="2" id="KW-1185">Reference proteome</keyword>
<dbReference type="GO" id="GO:0019867">
    <property type="term" value="C:outer membrane"/>
    <property type="evidence" value="ECO:0007669"/>
    <property type="project" value="InterPro"/>
</dbReference>
<reference evidence="1 2" key="1">
    <citation type="submission" date="2016-10" db="EMBL/GenBank/DDBJ databases">
        <authorList>
            <person name="de Groot N.N."/>
        </authorList>
    </citation>
    <scope>NUCLEOTIDE SEQUENCE [LARGE SCALE GENOMIC DNA]</scope>
    <source>
        <strain evidence="1 2">DSM 27842</strain>
    </source>
</reference>
<dbReference type="OrthoDB" id="7629596at2"/>
<dbReference type="RefSeq" id="WP_093118830.1">
    <property type="nucleotide sequence ID" value="NZ_FODS01000014.1"/>
</dbReference>
<dbReference type="InterPro" id="IPR007485">
    <property type="entry name" value="LPS_assembly_LptE"/>
</dbReference>
<dbReference type="GO" id="GO:0043165">
    <property type="term" value="P:Gram-negative-bacterium-type cell outer membrane assembly"/>
    <property type="evidence" value="ECO:0007669"/>
    <property type="project" value="InterPro"/>
</dbReference>
<evidence type="ECO:0000313" key="2">
    <source>
        <dbReference type="Proteomes" id="UP000198893"/>
    </source>
</evidence>
<evidence type="ECO:0000313" key="1">
    <source>
        <dbReference type="EMBL" id="SEO86190.1"/>
    </source>
</evidence>
<dbReference type="STRING" id="569882.SAMN04490248_11455"/>